<dbReference type="OrthoDB" id="9813075at2"/>
<keyword evidence="2" id="KW-1185">Reference proteome</keyword>
<comment type="caution">
    <text evidence="1">The sequence shown here is derived from an EMBL/GenBank/DDBJ whole genome shotgun (WGS) entry which is preliminary data.</text>
</comment>
<accession>A0A255ZSQ9</accession>
<dbReference type="Gene3D" id="1.10.390.10">
    <property type="entry name" value="Neutral Protease Domain 2"/>
    <property type="match status" value="1"/>
</dbReference>
<dbReference type="AlphaFoldDB" id="A0A255ZSQ9"/>
<dbReference type="GO" id="GO:0004177">
    <property type="term" value="F:aminopeptidase activity"/>
    <property type="evidence" value="ECO:0007669"/>
    <property type="project" value="UniProtKB-KW"/>
</dbReference>
<sequence length="927" mass="108414">MAVTSAQHHIKLNVKLDDAAKKIQVRQELVYHNQSDTLINAIVLNDWNNAYSGKETPLARRFSDEFVRAFHLASEEERGNTTIFSVVDQNGLLLNFQRPEGHPDLIEIQLKNPVYPNKKFTIIITYTVKLPKDRFTRFGYDDKGNYNLRDWYLSPARFENNIFVRYSNENLDDIANAVADYDLFVTLPEDYFPVSDMYMGNKTSSQGKNEYYYTGKGLTNFYLIIEKGKSTFATYRTATAEVNTNIKNNRTTEVQRAVLIEQIVNFTDSNLGRHPYGKILVTQADYDRSPMYGLNQLPSFISPFPDSFLYEIRFLKTYLNTYLKSTLKLDPRKDSWIYDGIQIYLMMKYIEEYHPDKHMMGDLGDWWILKGFNLFRIDFNGQYNYLYLLMARKNLDQPIGDPKDTFIKFNEQIAGKYRAGLSLNYLDSYLGSSIVSQSVKEFFELNKSRVTNRDDFRNLIRSNTPKNIDWFFDTVVQTRELIDYKFGSVNKEGDSLRVTVKNSTGTNVPVSVYGLNKSGNVVFSKWLENIKSDSTFVIPRLDTRKLVLNYNNEIPEYNTRNNWKNLGGVLNRPLKFTFFQDLEDPRYNQVFYVPSFVFNLYDGVSAGLRFHNKSLLERPFIFDIEPTYSTKTGNLIGSFSFLYNHYIREGTLYNIRYGIGASTFHYAPDAAYVKFTPSVQLRIRDEDFRKNRKEFLLGRYVMVDREASVFADTDEQNENYAVFNLRYSKFETEITRHYNLYTDVQLAGNFGKLSGEVQFRRLFNDNRQINLRLFAGAFMYRSTDSEFFSFGLDRPTDYMFDYNFYGRSEETGLFSQQYVMAEGGFKSILDTRFANQWMTTVNASFNIWNWIEVYGDAGLFKNRNRDARFVYDSGIRLNLVPDYFELYLPVYSSNGFELDGGNYSQKIRFVVTISPGTLINLFTRKWF</sequence>
<keyword evidence="1" id="KW-0031">Aminopeptidase</keyword>
<name>A0A255ZSQ9_9FLAO</name>
<keyword evidence="1" id="KW-0378">Hydrolase</keyword>
<dbReference type="InterPro" id="IPR027268">
    <property type="entry name" value="Peptidase_M4/M1_CTD_sf"/>
</dbReference>
<gene>
    <name evidence="1" type="ORF">CHU92_02395</name>
</gene>
<organism evidence="1 2">
    <name type="scientific">Flavobacterium cyanobacteriorum</name>
    <dbReference type="NCBI Taxonomy" id="2022802"/>
    <lineage>
        <taxon>Bacteria</taxon>
        <taxon>Pseudomonadati</taxon>
        <taxon>Bacteroidota</taxon>
        <taxon>Flavobacteriia</taxon>
        <taxon>Flavobacteriales</taxon>
        <taxon>Flavobacteriaceae</taxon>
        <taxon>Flavobacterium</taxon>
    </lineage>
</organism>
<proteinExistence type="predicted"/>
<protein>
    <submittedName>
        <fullName evidence="1">Aminopeptidase</fullName>
    </submittedName>
</protein>
<dbReference type="Proteomes" id="UP000216605">
    <property type="component" value="Unassembled WGS sequence"/>
</dbReference>
<evidence type="ECO:0000313" key="1">
    <source>
        <dbReference type="EMBL" id="OYQ44432.1"/>
    </source>
</evidence>
<reference evidence="1 2" key="1">
    <citation type="submission" date="2017-07" db="EMBL/GenBank/DDBJ databases">
        <title>Flavobacterium cyanobacteriorum sp. nov., isolated from cyanobacterial aggregates in a eutrophic lake.</title>
        <authorList>
            <person name="Cai H."/>
        </authorList>
    </citation>
    <scope>NUCLEOTIDE SEQUENCE [LARGE SCALE GENOMIC DNA]</scope>
    <source>
        <strain evidence="1 2">TH021</strain>
    </source>
</reference>
<evidence type="ECO:0000313" key="2">
    <source>
        <dbReference type="Proteomes" id="UP000216605"/>
    </source>
</evidence>
<dbReference type="EMBL" id="NOXV01000154">
    <property type="protein sequence ID" value="OYQ44432.1"/>
    <property type="molecule type" value="Genomic_DNA"/>
</dbReference>
<keyword evidence="1" id="KW-0645">Protease</keyword>